<keyword evidence="4" id="KW-0723">Serine/threonine-protein kinase</keyword>
<sequence>MQSVIKVENSPSNIRESSNDKNNSLLELPMTQDSRDAVNDDLVLGADSLIRLREHHEDDWHHRSRESNSNSSSTRHPQESLHSYRFASSNSSTTRTDIADLRRSLMNRSRNFIRQSRSSSWKTTDTLPAHYDPATMMMMEDIGRTKTKSVGHSPVAYFSMEHYRTSSSSRRRQHTNPMADIIEGKSSRPASPVTPDDGDLVAEKFKSLKVNETTTTTTTTRPSSCSPPPPLNIITPDDNNNNNDNTTSTTTTERFSRTSTASYSSSCCSSSSLSDDPRNDGGTLSPRHQQRHPSSCAAIFPHPVLHNTSRFLPQNQAILTTYDDWRVILSNDIAALVLVGASGSCRSLVGRSVVEFIEPSYRSRFLDMVSKRKQELSHLEDSSGGMVLVCGNVLPIVKQDGTKSAASLWLKEKRNDAGSPVYIWIFEEVFETVTHLSIDMEGTIRYVDDTVHELYGYEPGELIGQSVDMIIPSLAQSPYANRVEHINHLRFFGSRTKLGAHFPIVAKVHTVSRSDASDQRQQQQVPCFTLRITSIPMIAGLVTIHRDGTIEGCNAEFAKYMFGLSQDAFVTGKKQGIADVLPQIPTLLQCLQRDDLLQHGIIINSLICRKLVADMETTPRFLSPMQGSNSRKLTETPNGQSLPILFAVHRDKTPFEVQLQLKLMEGTDDICALWITFDRDATFARFGHVIRATNPPLEIKQQDGLGLPTAKRPPADKTTTSSSSDDQHYPPSTASSAISTSINDKSDHSCSKHDDSTPLNPRSQEENDRPAPRIITSFSRPTFASTVNNNDNGSNNNVPSSPISPCTIGTPVNGTRQRSGSLFQTYASSSSSSSSGPEYSAQTNATTIDDYTIIENLGQGAYGLVKLAVRKDDPEERKVVIKYVIKSRILVDCWTKDRKLGVIPVEIHILHTLRKIPHANCSDMLDYFEDDDHYYIVMGLHGVGMDLFDYIELKNGMDDMEIRSIFKQIALAVRHLHDHKIVHRDIKDENVVLDQNGGVRLIDFGSAAYLKGRRYDTFVGTLDYAAPEILAGQTYEGPAQDIWALGILLYTLVYRENPFYDIDEILSHELRIPFVLSEGSLDLIQKMLDRNVENRLNIHQVLEHPWLN</sequence>
<evidence type="ECO:0000256" key="12">
    <source>
        <dbReference type="PROSITE-ProRule" id="PRU10141"/>
    </source>
</evidence>
<dbReference type="PANTHER" id="PTHR24346">
    <property type="entry name" value="MAP/MICROTUBULE AFFINITY-REGULATING KINASE"/>
    <property type="match status" value="1"/>
</dbReference>
<feature type="domain" description="PAS" evidence="15">
    <location>
        <begin position="436"/>
        <end position="473"/>
    </location>
</feature>
<evidence type="ECO:0000256" key="6">
    <source>
        <dbReference type="ARBA" id="ARBA00022679"/>
    </source>
</evidence>
<reference evidence="16 17" key="1">
    <citation type="submission" date="2023-03" db="EMBL/GenBank/DDBJ databases">
        <title>Genome sequence of Lichtheimia ornata CBS 291.66.</title>
        <authorList>
            <person name="Mohabir J.T."/>
            <person name="Shea T.P."/>
            <person name="Kurbessoian T."/>
            <person name="Berby B."/>
            <person name="Fontaine J."/>
            <person name="Livny J."/>
            <person name="Gnirke A."/>
            <person name="Stajich J.E."/>
            <person name="Cuomo C.A."/>
        </authorList>
    </citation>
    <scope>NUCLEOTIDE SEQUENCE [LARGE SCALE GENOMIC DNA]</scope>
    <source>
        <strain evidence="16">CBS 291.66</strain>
    </source>
</reference>
<evidence type="ECO:0000256" key="5">
    <source>
        <dbReference type="ARBA" id="ARBA00022553"/>
    </source>
</evidence>
<evidence type="ECO:0000256" key="7">
    <source>
        <dbReference type="ARBA" id="ARBA00022741"/>
    </source>
</evidence>
<dbReference type="CDD" id="cd14004">
    <property type="entry name" value="STKc_PASK"/>
    <property type="match status" value="1"/>
</dbReference>
<proteinExistence type="predicted"/>
<dbReference type="GO" id="GO:0045719">
    <property type="term" value="P:negative regulation of glycogen biosynthetic process"/>
    <property type="evidence" value="ECO:0007669"/>
    <property type="project" value="TreeGrafter"/>
</dbReference>
<comment type="subcellular location">
    <subcellularLocation>
        <location evidence="1">Cytoplasm</location>
    </subcellularLocation>
</comment>
<organism evidence="16 17">
    <name type="scientific">Lichtheimia ornata</name>
    <dbReference type="NCBI Taxonomy" id="688661"/>
    <lineage>
        <taxon>Eukaryota</taxon>
        <taxon>Fungi</taxon>
        <taxon>Fungi incertae sedis</taxon>
        <taxon>Mucoromycota</taxon>
        <taxon>Mucoromycotina</taxon>
        <taxon>Mucoromycetes</taxon>
        <taxon>Mucorales</taxon>
        <taxon>Lichtheimiaceae</taxon>
        <taxon>Lichtheimia</taxon>
    </lineage>
</organism>
<dbReference type="InterPro" id="IPR008271">
    <property type="entry name" value="Ser/Thr_kinase_AS"/>
</dbReference>
<dbReference type="PROSITE" id="PS00107">
    <property type="entry name" value="PROTEIN_KINASE_ATP"/>
    <property type="match status" value="1"/>
</dbReference>
<dbReference type="GO" id="GO:0005524">
    <property type="term" value="F:ATP binding"/>
    <property type="evidence" value="ECO:0007669"/>
    <property type="project" value="UniProtKB-UniRule"/>
</dbReference>
<keyword evidence="9 12" id="KW-0067">ATP-binding</keyword>
<dbReference type="EC" id="2.7.11.1" evidence="2"/>
<feature type="region of interest" description="Disordered" evidence="13">
    <location>
        <begin position="58"/>
        <end position="95"/>
    </location>
</feature>
<comment type="catalytic activity">
    <reaction evidence="11">
        <text>L-seryl-[protein] + ATP = O-phospho-L-seryl-[protein] + ADP + H(+)</text>
        <dbReference type="Rhea" id="RHEA:17989"/>
        <dbReference type="Rhea" id="RHEA-COMP:9863"/>
        <dbReference type="Rhea" id="RHEA-COMP:11604"/>
        <dbReference type="ChEBI" id="CHEBI:15378"/>
        <dbReference type="ChEBI" id="CHEBI:29999"/>
        <dbReference type="ChEBI" id="CHEBI:30616"/>
        <dbReference type="ChEBI" id="CHEBI:83421"/>
        <dbReference type="ChEBI" id="CHEBI:456216"/>
        <dbReference type="EC" id="2.7.11.1"/>
    </reaction>
</comment>
<evidence type="ECO:0000256" key="8">
    <source>
        <dbReference type="ARBA" id="ARBA00022777"/>
    </source>
</evidence>
<evidence type="ECO:0000256" key="10">
    <source>
        <dbReference type="ARBA" id="ARBA00047899"/>
    </source>
</evidence>
<keyword evidence="3" id="KW-0963">Cytoplasm</keyword>
<evidence type="ECO:0000256" key="3">
    <source>
        <dbReference type="ARBA" id="ARBA00022490"/>
    </source>
</evidence>
<name>A0AAD7Y243_9FUNG</name>
<dbReference type="SMART" id="SM00091">
    <property type="entry name" value="PAS"/>
    <property type="match status" value="3"/>
</dbReference>
<dbReference type="Proteomes" id="UP001234581">
    <property type="component" value="Unassembled WGS sequence"/>
</dbReference>
<dbReference type="PROSITE" id="PS50011">
    <property type="entry name" value="PROTEIN_KINASE_DOM"/>
    <property type="match status" value="1"/>
</dbReference>
<evidence type="ECO:0000313" key="17">
    <source>
        <dbReference type="Proteomes" id="UP001234581"/>
    </source>
</evidence>
<keyword evidence="7 12" id="KW-0547">Nucleotide-binding</keyword>
<feature type="compositionally biased region" description="Low complexity" evidence="13">
    <location>
        <begin position="718"/>
        <end position="742"/>
    </location>
</feature>
<dbReference type="FunFam" id="3.30.200.20:FF:000314">
    <property type="entry name" value="Serine/threonine protein kinase"/>
    <property type="match status" value="1"/>
</dbReference>
<dbReference type="PROSITE" id="PS50112">
    <property type="entry name" value="PAS"/>
    <property type="match status" value="1"/>
</dbReference>
<protein>
    <recommendedName>
        <fullName evidence="2">non-specific serine/threonine protein kinase</fullName>
        <ecNumber evidence="2">2.7.11.1</ecNumber>
    </recommendedName>
</protein>
<evidence type="ECO:0000256" key="9">
    <source>
        <dbReference type="ARBA" id="ARBA00022840"/>
    </source>
</evidence>
<dbReference type="Gene3D" id="3.30.450.20">
    <property type="entry name" value="PAS domain"/>
    <property type="match status" value="2"/>
</dbReference>
<keyword evidence="5" id="KW-0597">Phosphoprotein</keyword>
<dbReference type="EMBL" id="JARTCD010000016">
    <property type="protein sequence ID" value="KAJ8659752.1"/>
    <property type="molecule type" value="Genomic_DNA"/>
</dbReference>
<dbReference type="GO" id="GO:0005829">
    <property type="term" value="C:cytosol"/>
    <property type="evidence" value="ECO:0007669"/>
    <property type="project" value="TreeGrafter"/>
</dbReference>
<dbReference type="PROSITE" id="PS00108">
    <property type="entry name" value="PROTEIN_KINASE_ST"/>
    <property type="match status" value="1"/>
</dbReference>
<keyword evidence="8" id="KW-0418">Kinase</keyword>
<comment type="caution">
    <text evidence="16">The sequence shown here is derived from an EMBL/GenBank/DDBJ whole genome shotgun (WGS) entry which is preliminary data.</text>
</comment>
<dbReference type="AlphaFoldDB" id="A0AAD7Y243"/>
<feature type="binding site" evidence="12">
    <location>
        <position position="886"/>
    </location>
    <ligand>
        <name>ATP</name>
        <dbReference type="ChEBI" id="CHEBI:30616"/>
    </ligand>
</feature>
<dbReference type="SUPFAM" id="SSF56112">
    <property type="entry name" value="Protein kinase-like (PK-like)"/>
    <property type="match status" value="1"/>
</dbReference>
<dbReference type="SUPFAM" id="SSF55785">
    <property type="entry name" value="PYP-like sensor domain (PAS domain)"/>
    <property type="match status" value="1"/>
</dbReference>
<evidence type="ECO:0000256" key="13">
    <source>
        <dbReference type="SAM" id="MobiDB-lite"/>
    </source>
</evidence>
<dbReference type="SMART" id="SM00220">
    <property type="entry name" value="S_TKc"/>
    <property type="match status" value="1"/>
</dbReference>
<feature type="region of interest" description="Disordered" evidence="13">
    <location>
        <begin position="1"/>
        <end position="25"/>
    </location>
</feature>
<feature type="region of interest" description="Disordered" evidence="13">
    <location>
        <begin position="697"/>
        <end position="818"/>
    </location>
</feature>
<dbReference type="GeneID" id="83211758"/>
<keyword evidence="17" id="KW-1185">Reference proteome</keyword>
<evidence type="ECO:0000256" key="11">
    <source>
        <dbReference type="ARBA" id="ARBA00048679"/>
    </source>
</evidence>
<dbReference type="InterPro" id="IPR000014">
    <property type="entry name" value="PAS"/>
</dbReference>
<dbReference type="Gene3D" id="1.10.510.10">
    <property type="entry name" value="Transferase(Phosphotransferase) domain 1"/>
    <property type="match status" value="1"/>
</dbReference>
<keyword evidence="6" id="KW-0808">Transferase</keyword>
<dbReference type="Pfam" id="PF00069">
    <property type="entry name" value="Pkinase"/>
    <property type="match status" value="1"/>
</dbReference>
<feature type="compositionally biased region" description="Polar residues" evidence="13">
    <location>
        <begin position="86"/>
        <end position="95"/>
    </location>
</feature>
<feature type="region of interest" description="Disordered" evidence="13">
    <location>
        <begin position="180"/>
        <end position="199"/>
    </location>
</feature>
<evidence type="ECO:0000256" key="2">
    <source>
        <dbReference type="ARBA" id="ARBA00012513"/>
    </source>
</evidence>
<feature type="region of interest" description="Disordered" evidence="13">
    <location>
        <begin position="205"/>
        <end position="293"/>
    </location>
</feature>
<dbReference type="InterPro" id="IPR011009">
    <property type="entry name" value="Kinase-like_dom_sf"/>
</dbReference>
<feature type="compositionally biased region" description="Low complexity" evidence="13">
    <location>
        <begin position="788"/>
        <end position="805"/>
    </location>
</feature>
<accession>A0AAD7Y243</accession>
<evidence type="ECO:0000259" key="14">
    <source>
        <dbReference type="PROSITE" id="PS50011"/>
    </source>
</evidence>
<feature type="compositionally biased region" description="Polar residues" evidence="13">
    <location>
        <begin position="776"/>
        <end position="787"/>
    </location>
</feature>
<gene>
    <name evidence="16" type="ORF">O0I10_004345</name>
</gene>
<dbReference type="RefSeq" id="XP_058344665.1">
    <property type="nucleotide sequence ID" value="XM_058484404.1"/>
</dbReference>
<dbReference type="CDD" id="cd00130">
    <property type="entry name" value="PAS"/>
    <property type="match status" value="1"/>
</dbReference>
<dbReference type="GO" id="GO:0005634">
    <property type="term" value="C:nucleus"/>
    <property type="evidence" value="ECO:0007669"/>
    <property type="project" value="TreeGrafter"/>
</dbReference>
<dbReference type="InterPro" id="IPR017441">
    <property type="entry name" value="Protein_kinase_ATP_BS"/>
</dbReference>
<dbReference type="PANTHER" id="PTHR24346:SF51">
    <property type="entry name" value="PAS DOMAIN-CONTAINING SERINE_THREONINE-PROTEIN KINASE"/>
    <property type="match status" value="1"/>
</dbReference>
<evidence type="ECO:0000256" key="4">
    <source>
        <dbReference type="ARBA" id="ARBA00022527"/>
    </source>
</evidence>
<evidence type="ECO:0000313" key="16">
    <source>
        <dbReference type="EMBL" id="KAJ8659752.1"/>
    </source>
</evidence>
<feature type="domain" description="Protein kinase" evidence="14">
    <location>
        <begin position="851"/>
        <end position="1107"/>
    </location>
</feature>
<dbReference type="GO" id="GO:0004674">
    <property type="term" value="F:protein serine/threonine kinase activity"/>
    <property type="evidence" value="ECO:0007669"/>
    <property type="project" value="UniProtKB-KW"/>
</dbReference>
<feature type="compositionally biased region" description="Low complexity" evidence="13">
    <location>
        <begin position="232"/>
        <end position="274"/>
    </location>
</feature>
<evidence type="ECO:0000259" key="15">
    <source>
        <dbReference type="PROSITE" id="PS50112"/>
    </source>
</evidence>
<evidence type="ECO:0000256" key="1">
    <source>
        <dbReference type="ARBA" id="ARBA00004496"/>
    </source>
</evidence>
<dbReference type="NCBIfam" id="TIGR00229">
    <property type="entry name" value="sensory_box"/>
    <property type="match status" value="1"/>
</dbReference>
<dbReference type="GO" id="GO:0035556">
    <property type="term" value="P:intracellular signal transduction"/>
    <property type="evidence" value="ECO:0007669"/>
    <property type="project" value="TreeGrafter"/>
</dbReference>
<dbReference type="FunFam" id="1.10.510.10:FF:000320">
    <property type="entry name" value="Serine/threonine protein kinase"/>
    <property type="match status" value="1"/>
</dbReference>
<feature type="compositionally biased region" description="Basic and acidic residues" evidence="13">
    <location>
        <begin position="744"/>
        <end position="756"/>
    </location>
</feature>
<dbReference type="InterPro" id="IPR035965">
    <property type="entry name" value="PAS-like_dom_sf"/>
</dbReference>
<dbReference type="InterPro" id="IPR000719">
    <property type="entry name" value="Prot_kinase_dom"/>
</dbReference>
<dbReference type="Gene3D" id="3.30.200.20">
    <property type="entry name" value="Phosphorylase Kinase, domain 1"/>
    <property type="match status" value="1"/>
</dbReference>
<comment type="catalytic activity">
    <reaction evidence="10">
        <text>L-threonyl-[protein] + ATP = O-phospho-L-threonyl-[protein] + ADP + H(+)</text>
        <dbReference type="Rhea" id="RHEA:46608"/>
        <dbReference type="Rhea" id="RHEA-COMP:11060"/>
        <dbReference type="Rhea" id="RHEA-COMP:11605"/>
        <dbReference type="ChEBI" id="CHEBI:15378"/>
        <dbReference type="ChEBI" id="CHEBI:30013"/>
        <dbReference type="ChEBI" id="CHEBI:30616"/>
        <dbReference type="ChEBI" id="CHEBI:61977"/>
        <dbReference type="ChEBI" id="CHEBI:456216"/>
        <dbReference type="EC" id="2.7.11.1"/>
    </reaction>
</comment>